<dbReference type="RefSeq" id="WP_156859812.1">
    <property type="nucleotide sequence ID" value="NZ_WOWR01000064.1"/>
</dbReference>
<feature type="transmembrane region" description="Helical" evidence="1">
    <location>
        <begin position="23"/>
        <end position="46"/>
    </location>
</feature>
<sequence>MAKKPVSAECETWNRPFVLLGDIFYWVFWTPILYIIIAPWLSLGVITYWANPIFAGFFNAMASTGWLVVSVIAFVWSAGAHAHGYYQQRQSKKKFMASLAEKNAQKAAAASEQAASEAVKVS</sequence>
<organism evidence="2 3">
    <name type="scientific">Pseudomonas putida</name>
    <name type="common">Arthrobacter siderocapsulatus</name>
    <dbReference type="NCBI Taxonomy" id="303"/>
    <lineage>
        <taxon>Bacteria</taxon>
        <taxon>Pseudomonadati</taxon>
        <taxon>Pseudomonadota</taxon>
        <taxon>Gammaproteobacteria</taxon>
        <taxon>Pseudomonadales</taxon>
        <taxon>Pseudomonadaceae</taxon>
        <taxon>Pseudomonas</taxon>
    </lineage>
</organism>
<name>A0A7V8EAJ0_PSEPU</name>
<keyword evidence="1" id="KW-0812">Transmembrane</keyword>
<dbReference type="EMBL" id="WOWR01000064">
    <property type="protein sequence ID" value="KAF0251291.1"/>
    <property type="molecule type" value="Genomic_DNA"/>
</dbReference>
<accession>A0A7V8EAJ0</accession>
<comment type="caution">
    <text evidence="2">The sequence shown here is derived from an EMBL/GenBank/DDBJ whole genome shotgun (WGS) entry which is preliminary data.</text>
</comment>
<evidence type="ECO:0000313" key="3">
    <source>
        <dbReference type="Proteomes" id="UP000442695"/>
    </source>
</evidence>
<protein>
    <submittedName>
        <fullName evidence="2">Uncharacterized protein</fullName>
    </submittedName>
</protein>
<keyword evidence="1" id="KW-1133">Transmembrane helix</keyword>
<dbReference type="AlphaFoldDB" id="A0A7V8EAJ0"/>
<evidence type="ECO:0000313" key="2">
    <source>
        <dbReference type="EMBL" id="KAF0251291.1"/>
    </source>
</evidence>
<dbReference type="Proteomes" id="UP000442695">
    <property type="component" value="Unassembled WGS sequence"/>
</dbReference>
<evidence type="ECO:0000256" key="1">
    <source>
        <dbReference type="SAM" id="Phobius"/>
    </source>
</evidence>
<reference evidence="2 3" key="1">
    <citation type="submission" date="2019-12" db="EMBL/GenBank/DDBJ databases">
        <authorList>
            <person name="Woiski C."/>
        </authorList>
    </citation>
    <scope>NUCLEOTIDE SEQUENCE [LARGE SCALE GENOMIC DNA]</scope>
    <source>
        <strain evidence="2 3">BOE100</strain>
    </source>
</reference>
<gene>
    <name evidence="2" type="ORF">GN299_29405</name>
</gene>
<feature type="transmembrane region" description="Helical" evidence="1">
    <location>
        <begin position="66"/>
        <end position="86"/>
    </location>
</feature>
<proteinExistence type="predicted"/>
<keyword evidence="1" id="KW-0472">Membrane</keyword>